<dbReference type="AlphaFoldDB" id="A0A401RTC5"/>
<dbReference type="InterPro" id="IPR038844">
    <property type="entry name" value="CFAP157"/>
</dbReference>
<evidence type="ECO:0000256" key="6">
    <source>
        <dbReference type="ARBA" id="ARBA00023273"/>
    </source>
</evidence>
<comment type="similarity">
    <text evidence="2">Belongs to the CFAP157 family.</text>
</comment>
<dbReference type="GO" id="GO:0036064">
    <property type="term" value="C:ciliary basal body"/>
    <property type="evidence" value="ECO:0007669"/>
    <property type="project" value="TreeGrafter"/>
</dbReference>
<evidence type="ECO:0000256" key="4">
    <source>
        <dbReference type="ARBA" id="ARBA00023054"/>
    </source>
</evidence>
<dbReference type="OMA" id="ARYQKKC"/>
<dbReference type="PANTHER" id="PTHR31954">
    <property type="entry name" value="CILIA- AND FLAGELLA-ASSOCIATED PROTEIN 157"/>
    <property type="match status" value="1"/>
</dbReference>
<keyword evidence="10" id="KW-1185">Reference proteome</keyword>
<comment type="subcellular location">
    <subcellularLocation>
        <location evidence="1">Cell projection</location>
        <location evidence="1">Cilium</location>
    </subcellularLocation>
</comment>
<dbReference type="Proteomes" id="UP000287033">
    <property type="component" value="Unassembled WGS sequence"/>
</dbReference>
<dbReference type="GO" id="GO:0007288">
    <property type="term" value="P:sperm axoneme assembly"/>
    <property type="evidence" value="ECO:0007669"/>
    <property type="project" value="TreeGrafter"/>
</dbReference>
<organism evidence="9 10">
    <name type="scientific">Chiloscyllium punctatum</name>
    <name type="common">Brownbanded bambooshark</name>
    <name type="synonym">Hemiscyllium punctatum</name>
    <dbReference type="NCBI Taxonomy" id="137246"/>
    <lineage>
        <taxon>Eukaryota</taxon>
        <taxon>Metazoa</taxon>
        <taxon>Chordata</taxon>
        <taxon>Craniata</taxon>
        <taxon>Vertebrata</taxon>
        <taxon>Chondrichthyes</taxon>
        <taxon>Elasmobranchii</taxon>
        <taxon>Galeomorphii</taxon>
        <taxon>Galeoidea</taxon>
        <taxon>Orectolobiformes</taxon>
        <taxon>Hemiscylliidae</taxon>
        <taxon>Chiloscyllium</taxon>
    </lineage>
</organism>
<evidence type="ECO:0000256" key="8">
    <source>
        <dbReference type="SAM" id="MobiDB-lite"/>
    </source>
</evidence>
<proteinExistence type="inferred from homology"/>
<evidence type="ECO:0000256" key="5">
    <source>
        <dbReference type="ARBA" id="ARBA00023069"/>
    </source>
</evidence>
<dbReference type="GO" id="GO:0008017">
    <property type="term" value="F:microtubule binding"/>
    <property type="evidence" value="ECO:0007669"/>
    <property type="project" value="TreeGrafter"/>
</dbReference>
<evidence type="ECO:0000256" key="3">
    <source>
        <dbReference type="ARBA" id="ARBA00014087"/>
    </source>
</evidence>
<dbReference type="OrthoDB" id="166611at2759"/>
<sequence>MAPKKKEKSGLRNPADDQPPEALTATERELYQRRLDELEVSKSDAAEKHEQLGKDLHDVIAYLKKGLNQKIDEIADLNDKLIALKQAKDNEKDAYEIQLSHLHQEFQETKDQLTSENMILAGKLDALEEFRVHKEELMAKFASLEEQLKHQDEEHSEIIYDLERKAVVDKDRLKKELVSRVNAVAAEFRRISKKQVAETTKRAIRENASITNKLGKISDKSIKIIKENDDLKSEAKKQWRTIHILEESQKELARKSLSNLKVIQMLTEKCKQQQDSLENCMQREKVIPKLEMSIKKLEEQNESLRKEVISVQKQLETKQSQLDNQRSLMEQQEKHRKQVEKVLSEAAYALKETLQDKTECAEESFSMINQEKTDSEVLLYAQRSQMMQKLLLLLNSAAILGLGPSLGEFIKDKLPPLEEKPPSLQVRHALASGAIKGPGILPHYKVGDLGLVPRPKQMSPSVTEKVGQLSKTTRLGLLRPFANSAPTEMTCLSTDPAPADQ</sequence>
<feature type="coiled-coil region" evidence="7">
    <location>
        <begin position="263"/>
        <end position="342"/>
    </location>
</feature>
<evidence type="ECO:0000313" key="9">
    <source>
        <dbReference type="EMBL" id="GCC21393.1"/>
    </source>
</evidence>
<dbReference type="STRING" id="137246.A0A401RTC5"/>
<dbReference type="EMBL" id="BEZZ01002200">
    <property type="protein sequence ID" value="GCC21393.1"/>
    <property type="molecule type" value="Genomic_DNA"/>
</dbReference>
<name>A0A401RTC5_CHIPU</name>
<keyword evidence="4 7" id="KW-0175">Coiled coil</keyword>
<gene>
    <name evidence="9" type="ORF">chiPu_0019863</name>
</gene>
<evidence type="ECO:0000256" key="1">
    <source>
        <dbReference type="ARBA" id="ARBA00004138"/>
    </source>
</evidence>
<protein>
    <recommendedName>
        <fullName evidence="3">Cilia- and flagella-associated protein 157</fullName>
    </recommendedName>
</protein>
<comment type="caution">
    <text evidence="9">The sequence shown here is derived from an EMBL/GenBank/DDBJ whole genome shotgun (WGS) entry which is preliminary data.</text>
</comment>
<evidence type="ECO:0000256" key="7">
    <source>
        <dbReference type="SAM" id="Coils"/>
    </source>
</evidence>
<feature type="coiled-coil region" evidence="7">
    <location>
        <begin position="28"/>
        <end position="154"/>
    </location>
</feature>
<evidence type="ECO:0000256" key="2">
    <source>
        <dbReference type="ARBA" id="ARBA00010841"/>
    </source>
</evidence>
<accession>A0A401RTC5</accession>
<feature type="region of interest" description="Disordered" evidence="8">
    <location>
        <begin position="1"/>
        <end position="23"/>
    </location>
</feature>
<reference evidence="9 10" key="1">
    <citation type="journal article" date="2018" name="Nat. Ecol. Evol.">
        <title>Shark genomes provide insights into elasmobranch evolution and the origin of vertebrates.</title>
        <authorList>
            <person name="Hara Y"/>
            <person name="Yamaguchi K"/>
            <person name="Onimaru K"/>
            <person name="Kadota M"/>
            <person name="Koyanagi M"/>
            <person name="Keeley SD"/>
            <person name="Tatsumi K"/>
            <person name="Tanaka K"/>
            <person name="Motone F"/>
            <person name="Kageyama Y"/>
            <person name="Nozu R"/>
            <person name="Adachi N"/>
            <person name="Nishimura O"/>
            <person name="Nakagawa R"/>
            <person name="Tanegashima C"/>
            <person name="Kiyatake I"/>
            <person name="Matsumoto R"/>
            <person name="Murakumo K"/>
            <person name="Nishida K"/>
            <person name="Terakita A"/>
            <person name="Kuratani S"/>
            <person name="Sato K"/>
            <person name="Hyodo S Kuraku.S."/>
        </authorList>
    </citation>
    <scope>NUCLEOTIDE SEQUENCE [LARGE SCALE GENOMIC DNA]</scope>
</reference>
<dbReference type="PANTHER" id="PTHR31954:SF1">
    <property type="entry name" value="CILIA- AND FLAGELLA-ASSOCIATED PROTEIN 157"/>
    <property type="match status" value="1"/>
</dbReference>
<evidence type="ECO:0000313" key="10">
    <source>
        <dbReference type="Proteomes" id="UP000287033"/>
    </source>
</evidence>
<keyword evidence="6" id="KW-0966">Cell projection</keyword>
<keyword evidence="5" id="KW-0969">Cilium</keyword>